<dbReference type="AlphaFoldDB" id="A0A139BQE1"/>
<dbReference type="NCBIfam" id="NF004359">
    <property type="entry name" value="PRK05738.1-3"/>
    <property type="match status" value="1"/>
</dbReference>
<dbReference type="Pfam" id="PF00276">
    <property type="entry name" value="Ribosomal_L23"/>
    <property type="match status" value="1"/>
</dbReference>
<reference evidence="7 8" key="1">
    <citation type="submission" date="2016-02" db="EMBL/GenBank/DDBJ databases">
        <authorList>
            <person name="Wen L."/>
            <person name="He K."/>
            <person name="Yang H."/>
        </authorList>
    </citation>
    <scope>NUCLEOTIDE SEQUENCE [LARGE SCALE GENOMIC DNA]</scope>
    <source>
        <strain evidence="7">ShG14-8</strain>
    </source>
</reference>
<dbReference type="GO" id="GO:0003735">
    <property type="term" value="F:structural constituent of ribosome"/>
    <property type="evidence" value="ECO:0007669"/>
    <property type="project" value="InterPro"/>
</dbReference>
<accession>A0A139BQE1</accession>
<protein>
    <recommendedName>
        <fullName evidence="6">Large ribosomal subunit protein uL23</fullName>
    </recommendedName>
</protein>
<sequence length="110" mass="12106">MSASKVSAGQFSQERLMKVLLAPQISEKATYVAEKNEQVIFRVATDATKPEIKAAVEMMFKVTVNSVQVACVKGKIKRSGRILGRRNDWKKAYVCLAPGQEINFAASEQG</sequence>
<keyword evidence="5 6" id="KW-0687">Ribonucleoprotein</keyword>
<reference evidence="7 8" key="2">
    <citation type="submission" date="2016-03" db="EMBL/GenBank/DDBJ databases">
        <title>New uncultured bacterium of the family Gallionellaceae from acid mine drainage: description and reconstruction of genome based on metagenomic analysis of microbial community.</title>
        <authorList>
            <person name="Kadnikov V."/>
            <person name="Ivasenko D."/>
            <person name="Beletsky A."/>
            <person name="Mardanov A."/>
            <person name="Danilova E."/>
            <person name="Pimenov N."/>
            <person name="Karnachuk O."/>
            <person name="Ravin N."/>
        </authorList>
    </citation>
    <scope>NUCLEOTIDE SEQUENCE [LARGE SCALE GENOMIC DNA]</scope>
    <source>
        <strain evidence="7">ShG14-8</strain>
    </source>
</reference>
<keyword evidence="4 6" id="KW-0689">Ribosomal protein</keyword>
<name>A0A139BQE1_9PROT</name>
<evidence type="ECO:0000256" key="1">
    <source>
        <dbReference type="ARBA" id="ARBA00006700"/>
    </source>
</evidence>
<evidence type="ECO:0000256" key="2">
    <source>
        <dbReference type="ARBA" id="ARBA00022730"/>
    </source>
</evidence>
<dbReference type="GO" id="GO:0005840">
    <property type="term" value="C:ribosome"/>
    <property type="evidence" value="ECO:0007669"/>
    <property type="project" value="UniProtKB-KW"/>
</dbReference>
<evidence type="ECO:0000256" key="5">
    <source>
        <dbReference type="ARBA" id="ARBA00023274"/>
    </source>
</evidence>
<evidence type="ECO:0000313" key="7">
    <source>
        <dbReference type="EMBL" id="KXS31138.1"/>
    </source>
</evidence>
<evidence type="ECO:0000256" key="3">
    <source>
        <dbReference type="ARBA" id="ARBA00022884"/>
    </source>
</evidence>
<organism evidence="7 8">
    <name type="scientific">Candidatus Gallionella acididurans</name>
    <dbReference type="NCBI Taxonomy" id="1796491"/>
    <lineage>
        <taxon>Bacteria</taxon>
        <taxon>Pseudomonadati</taxon>
        <taxon>Pseudomonadota</taxon>
        <taxon>Betaproteobacteria</taxon>
        <taxon>Nitrosomonadales</taxon>
        <taxon>Gallionellaceae</taxon>
        <taxon>Gallionella</taxon>
    </lineage>
</organism>
<dbReference type="NCBIfam" id="NF004363">
    <property type="entry name" value="PRK05738.2-4"/>
    <property type="match status" value="1"/>
</dbReference>
<proteinExistence type="inferred from homology"/>
<dbReference type="GO" id="GO:0019843">
    <property type="term" value="F:rRNA binding"/>
    <property type="evidence" value="ECO:0007669"/>
    <property type="project" value="UniProtKB-UniRule"/>
</dbReference>
<dbReference type="FunFam" id="3.30.70.330:FF:000001">
    <property type="entry name" value="50S ribosomal protein L23"/>
    <property type="match status" value="1"/>
</dbReference>
<comment type="similarity">
    <text evidence="1 6">Belongs to the universal ribosomal protein uL23 family.</text>
</comment>
<gene>
    <name evidence="6" type="primary">rplW</name>
    <name evidence="7" type="ORF">AWT59_2752</name>
</gene>
<evidence type="ECO:0000256" key="6">
    <source>
        <dbReference type="HAMAP-Rule" id="MF_01369"/>
    </source>
</evidence>
<evidence type="ECO:0000256" key="4">
    <source>
        <dbReference type="ARBA" id="ARBA00022980"/>
    </source>
</evidence>
<dbReference type="HAMAP" id="MF_01369_B">
    <property type="entry name" value="Ribosomal_uL23_B"/>
    <property type="match status" value="1"/>
</dbReference>
<comment type="subunit">
    <text evidence="6">Part of the 50S ribosomal subunit. Contacts protein L29, and trigger factor when it is bound to the ribosome.</text>
</comment>
<dbReference type="Proteomes" id="UP000070578">
    <property type="component" value="Unassembled WGS sequence"/>
</dbReference>
<dbReference type="PATRIC" id="fig|1796491.3.peg.3005"/>
<dbReference type="GO" id="GO:1990904">
    <property type="term" value="C:ribonucleoprotein complex"/>
    <property type="evidence" value="ECO:0007669"/>
    <property type="project" value="UniProtKB-KW"/>
</dbReference>
<evidence type="ECO:0000313" key="8">
    <source>
        <dbReference type="Proteomes" id="UP000070578"/>
    </source>
</evidence>
<comment type="caution">
    <text evidence="7">The sequence shown here is derived from an EMBL/GenBank/DDBJ whole genome shotgun (WGS) entry which is preliminary data.</text>
</comment>
<dbReference type="SUPFAM" id="SSF54189">
    <property type="entry name" value="Ribosomal proteins S24e, L23 and L15e"/>
    <property type="match status" value="1"/>
</dbReference>
<dbReference type="InterPro" id="IPR012678">
    <property type="entry name" value="Ribosomal_uL23/eL15/eS24_sf"/>
</dbReference>
<keyword evidence="2 6" id="KW-0699">rRNA-binding</keyword>
<dbReference type="InterPro" id="IPR013025">
    <property type="entry name" value="Ribosomal_uL23-like"/>
</dbReference>
<dbReference type="GO" id="GO:0006412">
    <property type="term" value="P:translation"/>
    <property type="evidence" value="ECO:0007669"/>
    <property type="project" value="UniProtKB-UniRule"/>
</dbReference>
<dbReference type="EMBL" id="LSLI01000097">
    <property type="protein sequence ID" value="KXS31138.1"/>
    <property type="molecule type" value="Genomic_DNA"/>
</dbReference>
<dbReference type="InterPro" id="IPR012677">
    <property type="entry name" value="Nucleotide-bd_a/b_plait_sf"/>
</dbReference>
<dbReference type="PANTHER" id="PTHR11620">
    <property type="entry name" value="60S RIBOSOMAL PROTEIN L23A"/>
    <property type="match status" value="1"/>
</dbReference>
<keyword evidence="3 6" id="KW-0694">RNA-binding</keyword>
<comment type="function">
    <text evidence="6">One of the early assembly proteins it binds 23S rRNA. One of the proteins that surrounds the polypeptide exit tunnel on the outside of the ribosome. Forms the main docking site for trigger factor binding to the ribosome.</text>
</comment>
<dbReference type="Gene3D" id="3.30.70.330">
    <property type="match status" value="1"/>
</dbReference>